<feature type="compositionally biased region" description="Basic and acidic residues" evidence="1">
    <location>
        <begin position="1"/>
        <end position="12"/>
    </location>
</feature>
<reference evidence="2 3" key="1">
    <citation type="journal article" date="2015" name="Genome Biol.">
        <title>Comparative genomics of Steinernema reveals deeply conserved gene regulatory networks.</title>
        <authorList>
            <person name="Dillman A.R."/>
            <person name="Macchietto M."/>
            <person name="Porter C.F."/>
            <person name="Rogers A."/>
            <person name="Williams B."/>
            <person name="Antoshechkin I."/>
            <person name="Lee M.M."/>
            <person name="Goodwin Z."/>
            <person name="Lu X."/>
            <person name="Lewis E.E."/>
            <person name="Goodrich-Blair H."/>
            <person name="Stock S.P."/>
            <person name="Adams B.J."/>
            <person name="Sternberg P.W."/>
            <person name="Mortazavi A."/>
        </authorList>
    </citation>
    <scope>NUCLEOTIDE SEQUENCE [LARGE SCALE GENOMIC DNA]</scope>
    <source>
        <strain evidence="2 3">ALL</strain>
    </source>
</reference>
<dbReference type="AlphaFoldDB" id="A0A4U5LNQ3"/>
<feature type="compositionally biased region" description="Polar residues" evidence="1">
    <location>
        <begin position="41"/>
        <end position="62"/>
    </location>
</feature>
<keyword evidence="3" id="KW-1185">Reference proteome</keyword>
<protein>
    <submittedName>
        <fullName evidence="2">Uncharacterized protein</fullName>
    </submittedName>
</protein>
<name>A0A4U5LNQ3_STECR</name>
<accession>A0A4U5LNQ3</accession>
<proteinExistence type="predicted"/>
<evidence type="ECO:0000313" key="2">
    <source>
        <dbReference type="EMBL" id="TKR57522.1"/>
    </source>
</evidence>
<feature type="compositionally biased region" description="Low complexity" evidence="1">
    <location>
        <begin position="21"/>
        <end position="34"/>
    </location>
</feature>
<evidence type="ECO:0000256" key="1">
    <source>
        <dbReference type="SAM" id="MobiDB-lite"/>
    </source>
</evidence>
<evidence type="ECO:0000313" key="3">
    <source>
        <dbReference type="Proteomes" id="UP000298663"/>
    </source>
</evidence>
<organism evidence="2 3">
    <name type="scientific">Steinernema carpocapsae</name>
    <name type="common">Entomopathogenic nematode</name>
    <dbReference type="NCBI Taxonomy" id="34508"/>
    <lineage>
        <taxon>Eukaryota</taxon>
        <taxon>Metazoa</taxon>
        <taxon>Ecdysozoa</taxon>
        <taxon>Nematoda</taxon>
        <taxon>Chromadorea</taxon>
        <taxon>Rhabditida</taxon>
        <taxon>Tylenchina</taxon>
        <taxon>Panagrolaimomorpha</taxon>
        <taxon>Strongyloidoidea</taxon>
        <taxon>Steinernematidae</taxon>
        <taxon>Steinernema</taxon>
    </lineage>
</organism>
<reference evidence="2 3" key="2">
    <citation type="journal article" date="2019" name="G3 (Bethesda)">
        <title>Hybrid Assembly of the Genome of the Entomopathogenic Nematode Steinernema carpocapsae Identifies the X-Chromosome.</title>
        <authorList>
            <person name="Serra L."/>
            <person name="Macchietto M."/>
            <person name="Macias-Munoz A."/>
            <person name="McGill C.J."/>
            <person name="Rodriguez I.M."/>
            <person name="Rodriguez B."/>
            <person name="Murad R."/>
            <person name="Mortazavi A."/>
        </authorList>
    </citation>
    <scope>NUCLEOTIDE SEQUENCE [LARGE SCALE GENOMIC DNA]</scope>
    <source>
        <strain evidence="2 3">ALL</strain>
    </source>
</reference>
<gene>
    <name evidence="2" type="ORF">L596_030774</name>
</gene>
<comment type="caution">
    <text evidence="2">The sequence shown here is derived from an EMBL/GenBank/DDBJ whole genome shotgun (WGS) entry which is preliminary data.</text>
</comment>
<feature type="region of interest" description="Disordered" evidence="1">
    <location>
        <begin position="1"/>
        <end position="110"/>
    </location>
</feature>
<dbReference type="EMBL" id="AZBU02000015">
    <property type="protein sequence ID" value="TKR57522.1"/>
    <property type="molecule type" value="Genomic_DNA"/>
</dbReference>
<dbReference type="Proteomes" id="UP000298663">
    <property type="component" value="Unassembled WGS sequence"/>
</dbReference>
<sequence length="110" mass="12089">MLYGRFHNERQKNAGSNGHQVNSNVSRSRFSSTTKTHLRTVPTQPISSTAATGLPSVTSISETTTDGGRKTKKRRNVTRFVRSSTEAVKKHRKPSSASDVTMEFGYTATT</sequence>